<reference evidence="1 2" key="1">
    <citation type="submission" date="2019-05" db="EMBL/GenBank/DDBJ databases">
        <title>Mikania micrantha, genome provides insights into the molecular mechanism of rapid growth.</title>
        <authorList>
            <person name="Liu B."/>
        </authorList>
    </citation>
    <scope>NUCLEOTIDE SEQUENCE [LARGE SCALE GENOMIC DNA]</scope>
    <source>
        <strain evidence="1">NLD-2019</strain>
        <tissue evidence="1">Leaf</tissue>
    </source>
</reference>
<dbReference type="EMBL" id="SZYD01000006">
    <property type="protein sequence ID" value="KAD5960662.1"/>
    <property type="molecule type" value="Genomic_DNA"/>
</dbReference>
<evidence type="ECO:0000313" key="2">
    <source>
        <dbReference type="Proteomes" id="UP000326396"/>
    </source>
</evidence>
<dbReference type="Proteomes" id="UP000326396">
    <property type="component" value="Linkage Group LG14"/>
</dbReference>
<proteinExistence type="predicted"/>
<sequence length="149" mass="17719">MMRKRSVMRRIMRSRSTKRTPCLVWELGGLTTGTPLMVSQEELRAEQERFDQHIDNFQAEQTRQYDLLHQIQDDQRWSFEWLFALTSQQQYFISLTSLSLHGSIMDILLVVRRSVLEEVRMGKQAVLVRMMTRRTSLMFSLPNSLACFW</sequence>
<comment type="caution">
    <text evidence="1">The sequence shown here is derived from an EMBL/GenBank/DDBJ whole genome shotgun (WGS) entry which is preliminary data.</text>
</comment>
<organism evidence="1 2">
    <name type="scientific">Mikania micrantha</name>
    <name type="common">bitter vine</name>
    <dbReference type="NCBI Taxonomy" id="192012"/>
    <lineage>
        <taxon>Eukaryota</taxon>
        <taxon>Viridiplantae</taxon>
        <taxon>Streptophyta</taxon>
        <taxon>Embryophyta</taxon>
        <taxon>Tracheophyta</taxon>
        <taxon>Spermatophyta</taxon>
        <taxon>Magnoliopsida</taxon>
        <taxon>eudicotyledons</taxon>
        <taxon>Gunneridae</taxon>
        <taxon>Pentapetalae</taxon>
        <taxon>asterids</taxon>
        <taxon>campanulids</taxon>
        <taxon>Asterales</taxon>
        <taxon>Asteraceae</taxon>
        <taxon>Asteroideae</taxon>
        <taxon>Heliantheae alliance</taxon>
        <taxon>Eupatorieae</taxon>
        <taxon>Mikania</taxon>
    </lineage>
</organism>
<accession>A0A5N6P7L9</accession>
<dbReference type="AlphaFoldDB" id="A0A5N6P7L9"/>
<gene>
    <name evidence="1" type="ORF">E3N88_12134</name>
</gene>
<evidence type="ECO:0000313" key="1">
    <source>
        <dbReference type="EMBL" id="KAD5960662.1"/>
    </source>
</evidence>
<keyword evidence="2" id="KW-1185">Reference proteome</keyword>
<name>A0A5N6P7L9_9ASTR</name>
<protein>
    <submittedName>
        <fullName evidence="1">Uncharacterized protein</fullName>
    </submittedName>
</protein>